<proteinExistence type="predicted"/>
<accession>A0A9J5XIL9</accession>
<dbReference type="AlphaFoldDB" id="A0A9J5XIL9"/>
<gene>
    <name evidence="1" type="ORF">H5410_047416</name>
</gene>
<keyword evidence="2" id="KW-1185">Reference proteome</keyword>
<evidence type="ECO:0000313" key="1">
    <source>
        <dbReference type="EMBL" id="KAG5586982.1"/>
    </source>
</evidence>
<evidence type="ECO:0000313" key="2">
    <source>
        <dbReference type="Proteomes" id="UP000824120"/>
    </source>
</evidence>
<reference evidence="1 2" key="1">
    <citation type="submission" date="2020-09" db="EMBL/GenBank/DDBJ databases">
        <title>De no assembly of potato wild relative species, Solanum commersonii.</title>
        <authorList>
            <person name="Cho K."/>
        </authorList>
    </citation>
    <scope>NUCLEOTIDE SEQUENCE [LARGE SCALE GENOMIC DNA]</scope>
    <source>
        <strain evidence="1">LZ3.2</strain>
        <tissue evidence="1">Leaf</tissue>
    </source>
</reference>
<dbReference type="Proteomes" id="UP000824120">
    <property type="component" value="Chromosome 9"/>
</dbReference>
<protein>
    <submittedName>
        <fullName evidence="1">Uncharacterized protein</fullName>
    </submittedName>
</protein>
<organism evidence="1 2">
    <name type="scientific">Solanum commersonii</name>
    <name type="common">Commerson's wild potato</name>
    <name type="synonym">Commerson's nightshade</name>
    <dbReference type="NCBI Taxonomy" id="4109"/>
    <lineage>
        <taxon>Eukaryota</taxon>
        <taxon>Viridiplantae</taxon>
        <taxon>Streptophyta</taxon>
        <taxon>Embryophyta</taxon>
        <taxon>Tracheophyta</taxon>
        <taxon>Spermatophyta</taxon>
        <taxon>Magnoliopsida</taxon>
        <taxon>eudicotyledons</taxon>
        <taxon>Gunneridae</taxon>
        <taxon>Pentapetalae</taxon>
        <taxon>asterids</taxon>
        <taxon>lamiids</taxon>
        <taxon>Solanales</taxon>
        <taxon>Solanaceae</taxon>
        <taxon>Solanoideae</taxon>
        <taxon>Solaneae</taxon>
        <taxon>Solanum</taxon>
    </lineage>
</organism>
<dbReference type="EMBL" id="JACXVP010000009">
    <property type="protein sequence ID" value="KAG5586982.1"/>
    <property type="molecule type" value="Genomic_DNA"/>
</dbReference>
<comment type="caution">
    <text evidence="1">The sequence shown here is derived from an EMBL/GenBank/DDBJ whole genome shotgun (WGS) entry which is preliminary data.</text>
</comment>
<name>A0A9J5XIL9_SOLCO</name>
<sequence length="61" mass="7175">MLISSHLRLTSDQEDEFDRNFLNLQNHAEFQSLYSQGIPNLEHQCHTHNIDQSSRPLRNPT</sequence>